<organism evidence="1 2">
    <name type="scientific">Plasmodium brasilianum</name>
    <dbReference type="NCBI Taxonomy" id="5824"/>
    <lineage>
        <taxon>Eukaryota</taxon>
        <taxon>Sar</taxon>
        <taxon>Alveolata</taxon>
        <taxon>Apicomplexa</taxon>
        <taxon>Aconoidasida</taxon>
        <taxon>Haemosporida</taxon>
        <taxon>Plasmodiidae</taxon>
        <taxon>Plasmodium</taxon>
        <taxon>Plasmodium (Plasmodium)</taxon>
    </lineage>
</organism>
<proteinExistence type="predicted"/>
<comment type="caution">
    <text evidence="1">The sequence shown here is derived from an EMBL/GenBank/DDBJ whole genome shotgun (WGS) entry which is preliminary data.</text>
</comment>
<reference evidence="1" key="1">
    <citation type="submission" date="2022-06" db="EMBL/GenBank/DDBJ databases">
        <title>The First Complete Genome of the Simian Malaria Parasite Plasmodium brasilianum.</title>
        <authorList>
            <person name="Bajic M."/>
            <person name="Ravishankar S."/>
        </authorList>
    </citation>
    <scope>NUCLEOTIDE SEQUENCE</scope>
    <source>
        <strain evidence="1">Bolivian I</strain>
    </source>
</reference>
<dbReference type="EMBL" id="CM043780">
    <property type="protein sequence ID" value="KAI4836256.1"/>
    <property type="molecule type" value="Genomic_DNA"/>
</dbReference>
<dbReference type="Proteomes" id="UP001056978">
    <property type="component" value="Chromosome 12"/>
</dbReference>
<gene>
    <name evidence="1" type="ORF">MKS88_004044</name>
</gene>
<protein>
    <submittedName>
        <fullName evidence="1">PIR protein</fullName>
    </submittedName>
</protein>
<accession>A0ACB9Y507</accession>
<keyword evidence="2" id="KW-1185">Reference proteome</keyword>
<evidence type="ECO:0000313" key="2">
    <source>
        <dbReference type="Proteomes" id="UP001056978"/>
    </source>
</evidence>
<evidence type="ECO:0000313" key="1">
    <source>
        <dbReference type="EMBL" id="KAI4836256.1"/>
    </source>
</evidence>
<sequence>MTSENSENNDNSVELFLKNKEEFIVLSQVKRRGIQILESIYLNYKINEDNQYSDDYIWFNGYKEISSHIDNTCMQEIKKVDQHILKKLENLYKLYPGFKDYRSNKNKAESCENPENGYKFYIEHYKECNGNIKN</sequence>
<name>A0ACB9Y507_PLABR</name>